<dbReference type="EMBL" id="CM055756">
    <property type="protein sequence ID" value="KAJ7989611.1"/>
    <property type="molecule type" value="Genomic_DNA"/>
</dbReference>
<reference evidence="1" key="1">
    <citation type="submission" date="2021-05" db="EMBL/GenBank/DDBJ databases">
        <authorList>
            <person name="Pan Q."/>
            <person name="Jouanno E."/>
            <person name="Zahm M."/>
            <person name="Klopp C."/>
            <person name="Cabau C."/>
            <person name="Louis A."/>
            <person name="Berthelot C."/>
            <person name="Parey E."/>
            <person name="Roest Crollius H."/>
            <person name="Montfort J."/>
            <person name="Robinson-Rechavi M."/>
            <person name="Bouchez O."/>
            <person name="Lampietro C."/>
            <person name="Lopez Roques C."/>
            <person name="Donnadieu C."/>
            <person name="Postlethwait J."/>
            <person name="Bobe J."/>
            <person name="Dillon D."/>
            <person name="Chandos A."/>
            <person name="von Hippel F."/>
            <person name="Guiguen Y."/>
        </authorList>
    </citation>
    <scope>NUCLEOTIDE SEQUENCE</scope>
    <source>
        <strain evidence="1">YG-Jan2019</strain>
    </source>
</reference>
<dbReference type="Proteomes" id="UP001157502">
    <property type="component" value="Chromosome 29"/>
</dbReference>
<evidence type="ECO:0000313" key="1">
    <source>
        <dbReference type="EMBL" id="KAJ7989611.1"/>
    </source>
</evidence>
<protein>
    <submittedName>
        <fullName evidence="1">Uncharacterized protein</fullName>
    </submittedName>
</protein>
<keyword evidence="2" id="KW-1185">Reference proteome</keyword>
<gene>
    <name evidence="1" type="ORF">DPEC_G00306320</name>
</gene>
<accession>A0ACC2FE50</accession>
<evidence type="ECO:0000313" key="2">
    <source>
        <dbReference type="Proteomes" id="UP001157502"/>
    </source>
</evidence>
<organism evidence="1 2">
    <name type="scientific">Dallia pectoralis</name>
    <name type="common">Alaska blackfish</name>
    <dbReference type="NCBI Taxonomy" id="75939"/>
    <lineage>
        <taxon>Eukaryota</taxon>
        <taxon>Metazoa</taxon>
        <taxon>Chordata</taxon>
        <taxon>Craniata</taxon>
        <taxon>Vertebrata</taxon>
        <taxon>Euteleostomi</taxon>
        <taxon>Actinopterygii</taxon>
        <taxon>Neopterygii</taxon>
        <taxon>Teleostei</taxon>
        <taxon>Protacanthopterygii</taxon>
        <taxon>Esociformes</taxon>
        <taxon>Umbridae</taxon>
        <taxon>Dallia</taxon>
    </lineage>
</organism>
<proteinExistence type="predicted"/>
<name>A0ACC2FE50_DALPE</name>
<comment type="caution">
    <text evidence="1">The sequence shown here is derived from an EMBL/GenBank/DDBJ whole genome shotgun (WGS) entry which is preliminary data.</text>
</comment>
<sequence length="247" mass="27638">MPLGICCYPVGAESFFAPASHPTPGAEPTPVPALPADPGLPGAFTNVGAHLCPVFGFLVALASRTECFYQTVEKNGSLEVEYQVIAGAGLDVGFTLISPSGYRLVSEFRTSDGIHTVEPTEDGDYRLCFDNSFSKLSDKMVFFVVIVGGQDDDEEWTDMAEQESMMEYELEHIREAMDSVHKRLERSRHFQTTLRGFEARDRYLLEDNLWRVSFWSSAGLLVIILVAVTQVYTLRRFFDNKNRSCKP</sequence>